<dbReference type="InterPro" id="IPR029066">
    <property type="entry name" value="PLP-binding_barrel"/>
</dbReference>
<evidence type="ECO:0000256" key="1">
    <source>
        <dbReference type="ARBA" id="ARBA00022898"/>
    </source>
</evidence>
<dbReference type="PANTHER" id="PTHR10146:SF14">
    <property type="entry name" value="PYRIDOXAL PHOSPHATE HOMEOSTASIS PROTEIN"/>
    <property type="match status" value="1"/>
</dbReference>
<dbReference type="InterPro" id="IPR011078">
    <property type="entry name" value="PyrdxlP_homeostasis"/>
</dbReference>
<reference evidence="2" key="1">
    <citation type="journal article" date="2018" name="Nat. Genet.">
        <title>Extensive intraspecific gene order and gene structural variations between Mo17 and other maize genomes.</title>
        <authorList>
            <person name="Sun S."/>
            <person name="Zhou Y."/>
            <person name="Chen J."/>
            <person name="Shi J."/>
            <person name="Zhao H."/>
            <person name="Zhao H."/>
            <person name="Song W."/>
            <person name="Zhang M."/>
            <person name="Cui Y."/>
            <person name="Dong X."/>
            <person name="Liu H."/>
            <person name="Ma X."/>
            <person name="Jiao Y."/>
            <person name="Wang B."/>
            <person name="Wei X."/>
            <person name="Stein J.C."/>
            <person name="Glaubitz J.C."/>
            <person name="Lu F."/>
            <person name="Yu G."/>
            <person name="Liang C."/>
            <person name="Fengler K."/>
            <person name="Li B."/>
            <person name="Rafalski A."/>
            <person name="Schnable P.S."/>
            <person name="Ware D.H."/>
            <person name="Buckler E.S."/>
            <person name="Lai J."/>
        </authorList>
    </citation>
    <scope>NUCLEOTIDE SEQUENCE [LARGE SCALE GENOMIC DNA]</scope>
    <source>
        <tissue evidence="2">Seedling</tissue>
    </source>
</reference>
<dbReference type="Pfam" id="PF23556">
    <property type="entry name" value="TPR_Vps41"/>
    <property type="match status" value="2"/>
</dbReference>
<dbReference type="Proteomes" id="UP000251960">
    <property type="component" value="Chromosome 7"/>
</dbReference>
<sequence length="305" mass="34935">MSRCPSLPRAQSLPRLSQNRRFSDTMMLPVLGDQSPKIGVDPSGCVELAKHVRLNNPNLVLSGLMIIGMLDYSSTPKNFKALANCREDVCKELGIPEEQLELFVDMSSDFEQTIEMGSTNVQSSPYVLITFIAWSISEGSTQYNLSNHLKKKSLAELYVINGQYEKALSLYAELLKPEVFEFIEKYNLYDAIHDKVELYADYETRMLLPFLLTSQHYRLDKAYEIFAQKELAVEFVTEQHDDELWEELIRQCLQKPEMVGNLLEHTVGNLDPLYIVSLVPDGLEIPRLQDRLVKIVTDYRTETSL</sequence>
<gene>
    <name evidence="2" type="primary">VPS41_4</name>
    <name evidence="2" type="ORF">Zm00014a_033206</name>
</gene>
<comment type="caution">
    <text evidence="2">The sequence shown here is derived from an EMBL/GenBank/DDBJ whole genome shotgun (WGS) entry which is preliminary data.</text>
</comment>
<dbReference type="SUPFAM" id="SSF51419">
    <property type="entry name" value="PLP-binding barrel"/>
    <property type="match status" value="1"/>
</dbReference>
<dbReference type="PANTHER" id="PTHR10146">
    <property type="entry name" value="PROLINE SYNTHETASE CO-TRANSCRIBED BACTERIAL HOMOLOG PROTEIN"/>
    <property type="match status" value="1"/>
</dbReference>
<proteinExistence type="predicted"/>
<evidence type="ECO:0000313" key="2">
    <source>
        <dbReference type="EMBL" id="PWZ14765.1"/>
    </source>
</evidence>
<dbReference type="ExpressionAtlas" id="A0A3L6E1V7">
    <property type="expression patterns" value="baseline and differential"/>
</dbReference>
<keyword evidence="1" id="KW-0663">Pyridoxal phosphate</keyword>
<dbReference type="EMBL" id="NCVQ01000008">
    <property type="protein sequence ID" value="PWZ14765.1"/>
    <property type="molecule type" value="Genomic_DNA"/>
</dbReference>
<accession>A0A3L6E1V7</accession>
<protein>
    <submittedName>
        <fullName evidence="2">Vacuolar protein sorting-associated protein 41</fullName>
    </submittedName>
</protein>
<dbReference type="AlphaFoldDB" id="A0A3L6E1V7"/>
<dbReference type="GO" id="GO:0030170">
    <property type="term" value="F:pyridoxal phosphate binding"/>
    <property type="evidence" value="ECO:0007669"/>
    <property type="project" value="InterPro"/>
</dbReference>
<dbReference type="Gene3D" id="3.20.20.10">
    <property type="entry name" value="Alanine racemase"/>
    <property type="match status" value="1"/>
</dbReference>
<name>A0A3L6E1V7_MAIZE</name>
<organism evidence="2">
    <name type="scientific">Zea mays</name>
    <name type="common">Maize</name>
    <dbReference type="NCBI Taxonomy" id="4577"/>
    <lineage>
        <taxon>Eukaryota</taxon>
        <taxon>Viridiplantae</taxon>
        <taxon>Streptophyta</taxon>
        <taxon>Embryophyta</taxon>
        <taxon>Tracheophyta</taxon>
        <taxon>Spermatophyta</taxon>
        <taxon>Magnoliopsida</taxon>
        <taxon>Liliopsida</taxon>
        <taxon>Poales</taxon>
        <taxon>Poaceae</taxon>
        <taxon>PACMAD clade</taxon>
        <taxon>Panicoideae</taxon>
        <taxon>Andropogonodae</taxon>
        <taxon>Andropogoneae</taxon>
        <taxon>Tripsacinae</taxon>
        <taxon>Zea</taxon>
    </lineage>
</organism>